<sequence>MDSETLSAKDTRDLERMTNAIVEVCVRNTGLEDLHAGRFPVSRTGDFSDVTVRTPDGDIPWTELSRISDPEMRALMIEVVDRVFTYMRYPEAFAAFPGGRTWNRPKLDENLMKTVRRRQGQRAEEASGSS</sequence>
<gene>
    <name evidence="1" type="ORF">NCTC11166_02613</name>
</gene>
<dbReference type="RefSeq" id="WP_112863198.1">
    <property type="nucleotide sequence ID" value="NZ_UAQP01000014.1"/>
</dbReference>
<reference evidence="1 2" key="1">
    <citation type="submission" date="2018-06" db="EMBL/GenBank/DDBJ databases">
        <authorList>
            <consortium name="Pathogen Informatics"/>
            <person name="Doyle S."/>
        </authorList>
    </citation>
    <scope>NUCLEOTIDE SEQUENCE [LARGE SCALE GENOMIC DNA]</scope>
    <source>
        <strain evidence="1 2">NCTC11166</strain>
    </source>
</reference>
<accession>A0A2X1BFP7</accession>
<protein>
    <submittedName>
        <fullName evidence="1">Uncharacterized protein</fullName>
    </submittedName>
</protein>
<evidence type="ECO:0000313" key="1">
    <source>
        <dbReference type="EMBL" id="SPU55218.1"/>
    </source>
</evidence>
<dbReference type="Proteomes" id="UP000251186">
    <property type="component" value="Unassembled WGS sequence"/>
</dbReference>
<name>A0A2X1BFP7_BREVE</name>
<proteinExistence type="predicted"/>
<dbReference type="AlphaFoldDB" id="A0A2X1BFP7"/>
<organism evidence="1 2">
    <name type="scientific">Brevundimonas vesicularis</name>
    <name type="common">Pseudomonas vesicularis</name>
    <dbReference type="NCBI Taxonomy" id="41276"/>
    <lineage>
        <taxon>Bacteria</taxon>
        <taxon>Pseudomonadati</taxon>
        <taxon>Pseudomonadota</taxon>
        <taxon>Alphaproteobacteria</taxon>
        <taxon>Caulobacterales</taxon>
        <taxon>Caulobacteraceae</taxon>
        <taxon>Brevundimonas</taxon>
    </lineage>
</organism>
<dbReference type="EMBL" id="UAQP01000014">
    <property type="protein sequence ID" value="SPU55218.1"/>
    <property type="molecule type" value="Genomic_DNA"/>
</dbReference>
<evidence type="ECO:0000313" key="2">
    <source>
        <dbReference type="Proteomes" id="UP000251186"/>
    </source>
</evidence>